<dbReference type="Gene3D" id="3.20.20.450">
    <property type="entry name" value="EAL domain"/>
    <property type="match status" value="1"/>
</dbReference>
<dbReference type="InterPro" id="IPR035919">
    <property type="entry name" value="EAL_sf"/>
</dbReference>
<sequence>MAAISSLARELGLKVVAEGVETEQQWHLLGNYAIDFIQGYLIAKPQPQGQFAEHLSDR</sequence>
<dbReference type="GO" id="GO:0071111">
    <property type="term" value="F:cyclic-guanylate-specific phosphodiesterase activity"/>
    <property type="evidence" value="ECO:0007669"/>
    <property type="project" value="InterPro"/>
</dbReference>
<evidence type="ECO:0000313" key="2">
    <source>
        <dbReference type="EMBL" id="BBI62215.1"/>
    </source>
</evidence>
<name>A0A455U8C6_9GAMM</name>
<dbReference type="AlphaFoldDB" id="A0A455U8C6"/>
<dbReference type="KEGG" id="hsr:HSBAA_35210"/>
<dbReference type="InterPro" id="IPR050706">
    <property type="entry name" value="Cyclic-di-GMP_PDE-like"/>
</dbReference>
<dbReference type="SUPFAM" id="SSF141868">
    <property type="entry name" value="EAL domain-like"/>
    <property type="match status" value="1"/>
</dbReference>
<reference evidence="2 3" key="1">
    <citation type="journal article" date="2019" name="Microbiol. Resour. Announc.">
        <title>Complete Genome Sequence of Halomonas sulfidaeris Strain Esulfide1 Isolated from a Metal Sulfide Rock at a Depth of 2,200 Meters, Obtained Using Nanopore Sequencing.</title>
        <authorList>
            <person name="Saito M."/>
            <person name="Nishigata A."/>
            <person name="Galipon J."/>
            <person name="Arakawa K."/>
        </authorList>
    </citation>
    <scope>NUCLEOTIDE SEQUENCE [LARGE SCALE GENOMIC DNA]</scope>
    <source>
        <strain evidence="2 3">ATCC BAA-803</strain>
    </source>
</reference>
<protein>
    <recommendedName>
        <fullName evidence="1">EAL domain-containing protein</fullName>
    </recommendedName>
</protein>
<feature type="domain" description="EAL" evidence="1">
    <location>
        <begin position="1"/>
        <end position="58"/>
    </location>
</feature>
<dbReference type="InterPro" id="IPR001633">
    <property type="entry name" value="EAL_dom"/>
</dbReference>
<proteinExistence type="predicted"/>
<dbReference type="PROSITE" id="PS50883">
    <property type="entry name" value="EAL"/>
    <property type="match status" value="1"/>
</dbReference>
<evidence type="ECO:0000313" key="3">
    <source>
        <dbReference type="Proteomes" id="UP000320231"/>
    </source>
</evidence>
<organism evidence="2 3">
    <name type="scientific">Vreelandella sulfidaeris</name>
    <dbReference type="NCBI Taxonomy" id="115553"/>
    <lineage>
        <taxon>Bacteria</taxon>
        <taxon>Pseudomonadati</taxon>
        <taxon>Pseudomonadota</taxon>
        <taxon>Gammaproteobacteria</taxon>
        <taxon>Oceanospirillales</taxon>
        <taxon>Halomonadaceae</taxon>
        <taxon>Vreelandella</taxon>
    </lineage>
</organism>
<dbReference type="Proteomes" id="UP000320231">
    <property type="component" value="Chromosome"/>
</dbReference>
<evidence type="ECO:0000259" key="1">
    <source>
        <dbReference type="PROSITE" id="PS50883"/>
    </source>
</evidence>
<accession>A0A455U8C6</accession>
<dbReference type="EMBL" id="AP019514">
    <property type="protein sequence ID" value="BBI62215.1"/>
    <property type="molecule type" value="Genomic_DNA"/>
</dbReference>
<gene>
    <name evidence="2" type="ORF">HSBAA_35210</name>
</gene>
<dbReference type="PANTHER" id="PTHR33121">
    <property type="entry name" value="CYCLIC DI-GMP PHOSPHODIESTERASE PDEF"/>
    <property type="match status" value="1"/>
</dbReference>
<dbReference type="PANTHER" id="PTHR33121:SF79">
    <property type="entry name" value="CYCLIC DI-GMP PHOSPHODIESTERASE PDED-RELATED"/>
    <property type="match status" value="1"/>
</dbReference>
<dbReference type="Pfam" id="PF00563">
    <property type="entry name" value="EAL"/>
    <property type="match status" value="1"/>
</dbReference>